<keyword evidence="2" id="KW-0378">Hydrolase</keyword>
<accession>G9L0Y5</accession>
<proteinExistence type="evidence at transcript level"/>
<name>G9L0Y5_MUSPF</name>
<feature type="non-terminal residue" evidence="2">
    <location>
        <position position="120"/>
    </location>
</feature>
<feature type="non-terminal residue" evidence="2">
    <location>
        <position position="1"/>
    </location>
</feature>
<dbReference type="GO" id="GO:0016787">
    <property type="term" value="F:hydrolase activity"/>
    <property type="evidence" value="ECO:0007669"/>
    <property type="project" value="UniProtKB-KW"/>
</dbReference>
<organism evidence="2">
    <name type="scientific">Mustela putorius furo</name>
    <name type="common">European domestic ferret</name>
    <name type="synonym">Mustela furo</name>
    <dbReference type="NCBI Taxonomy" id="9669"/>
    <lineage>
        <taxon>Eukaryota</taxon>
        <taxon>Metazoa</taxon>
        <taxon>Chordata</taxon>
        <taxon>Craniata</taxon>
        <taxon>Vertebrata</taxon>
        <taxon>Euteleostomi</taxon>
        <taxon>Mammalia</taxon>
        <taxon>Eutheria</taxon>
        <taxon>Laurasiatheria</taxon>
        <taxon>Carnivora</taxon>
        <taxon>Caniformia</taxon>
        <taxon>Musteloidea</taxon>
        <taxon>Mustelidae</taxon>
        <taxon>Mustelinae</taxon>
        <taxon>Mustela</taxon>
    </lineage>
</organism>
<protein>
    <submittedName>
        <fullName evidence="2">Lipid phosphate phosphohydrolase 1-like protein</fullName>
    </submittedName>
</protein>
<evidence type="ECO:0000256" key="1">
    <source>
        <dbReference type="SAM" id="MobiDB-lite"/>
    </source>
</evidence>
<dbReference type="EMBL" id="JP022216">
    <property type="protein sequence ID" value="AES10814.1"/>
    <property type="molecule type" value="mRNA"/>
</dbReference>
<feature type="region of interest" description="Disordered" evidence="1">
    <location>
        <begin position="1"/>
        <end position="72"/>
    </location>
</feature>
<feature type="compositionally biased region" description="Low complexity" evidence="1">
    <location>
        <begin position="30"/>
        <end position="46"/>
    </location>
</feature>
<reference evidence="2" key="1">
    <citation type="journal article" date="2013" name="J. Virol.">
        <title>Sequencing, annotation, and characterization of the influenza ferret infectome.</title>
        <authorList>
            <person name="Leon A.J."/>
            <person name="Banner D."/>
            <person name="Xu L."/>
            <person name="Ran L."/>
            <person name="Peng Z."/>
            <person name="Yi K."/>
            <person name="Chen C."/>
            <person name="Xu F."/>
            <person name="Huang J."/>
            <person name="Zhao Z."/>
            <person name="Lin Z."/>
            <person name="Huang S.H."/>
            <person name="Fang Y."/>
            <person name="Kelvin A.A."/>
            <person name="Ross T.M."/>
            <person name="Farooqui A."/>
            <person name="Kelvin D.J."/>
        </authorList>
    </citation>
    <scope>NUCLEOTIDE SEQUENCE</scope>
    <source>
        <tissue evidence="2">Lungs</tissue>
    </source>
</reference>
<sequence length="120" mass="12361">GQLTAPAGQGLPRRARDHGAIAAGTRTSQGVGAARAGVPGAIVGRQRGPGGPRLPSEALLPPRGGTARGRRHPVAQCRESCASSTARVGPPGPCLTRRGCRTWPLMCSACCWLDCLLQFL</sequence>
<evidence type="ECO:0000313" key="2">
    <source>
        <dbReference type="EMBL" id="AES10814.1"/>
    </source>
</evidence>
<dbReference type="AlphaFoldDB" id="G9L0Y5"/>